<accession>A0ABU3IBZ6</accession>
<gene>
    <name evidence="2" type="ORF">QS713_05155</name>
</gene>
<reference evidence="2 3" key="1">
    <citation type="submission" date="2023-06" db="EMBL/GenBank/DDBJ databases">
        <title>Draft genome sequence of Gleimia hominis type strain CCUG 57540T.</title>
        <authorList>
            <person name="Salva-Serra F."/>
            <person name="Cardew S."/>
            <person name="Jensie Markopoulos S."/>
            <person name="Ohlen M."/>
            <person name="Inganas E."/>
            <person name="Svensson-Stadler L."/>
            <person name="Moore E.R.B."/>
        </authorList>
    </citation>
    <scope>NUCLEOTIDE SEQUENCE [LARGE SCALE GENOMIC DNA]</scope>
    <source>
        <strain evidence="2 3">CCUG 57540</strain>
    </source>
</reference>
<feature type="chain" id="PRO_5045489472" description="Secreted protein" evidence="1">
    <location>
        <begin position="27"/>
        <end position="233"/>
    </location>
</feature>
<proteinExistence type="predicted"/>
<organism evidence="2 3">
    <name type="scientific">Gleimia hominis</name>
    <dbReference type="NCBI Taxonomy" id="595468"/>
    <lineage>
        <taxon>Bacteria</taxon>
        <taxon>Bacillati</taxon>
        <taxon>Actinomycetota</taxon>
        <taxon>Actinomycetes</taxon>
        <taxon>Actinomycetales</taxon>
        <taxon>Actinomycetaceae</taxon>
        <taxon>Gleimia</taxon>
    </lineage>
</organism>
<keyword evidence="3" id="KW-1185">Reference proteome</keyword>
<evidence type="ECO:0000313" key="3">
    <source>
        <dbReference type="Proteomes" id="UP001247542"/>
    </source>
</evidence>
<comment type="caution">
    <text evidence="2">The sequence shown here is derived from an EMBL/GenBank/DDBJ whole genome shotgun (WGS) entry which is preliminary data.</text>
</comment>
<feature type="signal peptide" evidence="1">
    <location>
        <begin position="1"/>
        <end position="26"/>
    </location>
</feature>
<sequence length="233" mass="24975">MKKSQKLFAVLGSVALTALAAFPASAETIENTYPETPQTNPNLPIVHTTHGSDHLKANVLNPRPVCNPWEDHRTTIYKVTDKFLPIGTISTTNSTQATIPLTQDLSKTQSISISVNGSEKESLDINLGGNASASKDDKTAGSNWGIAYSLAKEIGGSASYSLSWNIGQTVGPYDVPAGYTGEATYGFRTIAMTGTQQYCKPNGTWSNPTAWRANVPVKNQVTVKLYNNPADSH</sequence>
<dbReference type="RefSeq" id="WP_102216555.1">
    <property type="nucleotide sequence ID" value="NZ_CP126963.1"/>
</dbReference>
<evidence type="ECO:0000313" key="2">
    <source>
        <dbReference type="EMBL" id="MDT3767451.1"/>
    </source>
</evidence>
<evidence type="ECO:0008006" key="4">
    <source>
        <dbReference type="Google" id="ProtNLM"/>
    </source>
</evidence>
<keyword evidence="1" id="KW-0732">Signal</keyword>
<evidence type="ECO:0000256" key="1">
    <source>
        <dbReference type="SAM" id="SignalP"/>
    </source>
</evidence>
<dbReference type="EMBL" id="JASXSX010000001">
    <property type="protein sequence ID" value="MDT3767451.1"/>
    <property type="molecule type" value="Genomic_DNA"/>
</dbReference>
<name>A0ABU3IBZ6_9ACTO</name>
<dbReference type="Proteomes" id="UP001247542">
    <property type="component" value="Unassembled WGS sequence"/>
</dbReference>
<protein>
    <recommendedName>
        <fullName evidence="4">Secreted protein</fullName>
    </recommendedName>
</protein>